<proteinExistence type="predicted"/>
<protein>
    <submittedName>
        <fullName evidence="1">Uncharacterized protein</fullName>
    </submittedName>
</protein>
<evidence type="ECO:0000313" key="1">
    <source>
        <dbReference type="EMBL" id="KAJ8724515.1"/>
    </source>
</evidence>
<gene>
    <name evidence="1" type="ORF">PYW08_015989</name>
</gene>
<organism evidence="1 2">
    <name type="scientific">Mythimna loreyi</name>
    <dbReference type="NCBI Taxonomy" id="667449"/>
    <lineage>
        <taxon>Eukaryota</taxon>
        <taxon>Metazoa</taxon>
        <taxon>Ecdysozoa</taxon>
        <taxon>Arthropoda</taxon>
        <taxon>Hexapoda</taxon>
        <taxon>Insecta</taxon>
        <taxon>Pterygota</taxon>
        <taxon>Neoptera</taxon>
        <taxon>Endopterygota</taxon>
        <taxon>Lepidoptera</taxon>
        <taxon>Glossata</taxon>
        <taxon>Ditrysia</taxon>
        <taxon>Noctuoidea</taxon>
        <taxon>Noctuidae</taxon>
        <taxon>Noctuinae</taxon>
        <taxon>Hadenini</taxon>
        <taxon>Mythimna</taxon>
    </lineage>
</organism>
<sequence>MCLNNIVLTVFFWTLVINNVFVSSDDDEPTGDREDKEETTEPPPIDSHSFVALIDILFTDGTKRTCTGTIIHDHAVITAAHCFLTHGPGFADVEMSGSFVVLGTKKMFDTGYENYLPIERIITHPRYRGWTANLALVFTFAGMTTDKPGNVIPLIGENSSTPVDSNVTILSWGRCLTDDESVTRWPIEKDKRKCDSSEENNDSCERATRKPHKAGRTGSEEPNQSNNEQESLRHHTFRGDKKDSLTAVKMIDQDSANATTQHSQEEVAQNMHKPPKISELIESKETKQFKGPKPRRDFEFTFKPGGESRYLRSADENKNNNLTKPLKLRHENLKANENAPIINVKNQTTSPKKYKLGHRKSGSNITLDAGDPLKSFYKDWRRKAHSQNPKENKLTIESFGFVNVQTCKKIVDKAMPREFAINSNEVVCYAAEEHYISDDDSGAPAVRQGQLVAVTVGGAQCDGDHVAIGMRMNCFCSWIVENLP</sequence>
<keyword evidence="2" id="KW-1185">Reference proteome</keyword>
<reference evidence="1" key="1">
    <citation type="submission" date="2023-03" db="EMBL/GenBank/DDBJ databases">
        <title>Chromosome-level genomes of two armyworms, Mythimna separata and Mythimna loreyi, provide insights into the biosynthesis and reception of sex pheromones.</title>
        <authorList>
            <person name="Zhao H."/>
        </authorList>
    </citation>
    <scope>NUCLEOTIDE SEQUENCE</scope>
    <source>
        <strain evidence="1">BeijingLab</strain>
    </source>
</reference>
<dbReference type="Proteomes" id="UP001231649">
    <property type="component" value="Chromosome 8"/>
</dbReference>
<accession>A0ACC2QST4</accession>
<name>A0ACC2QST4_9NEOP</name>
<dbReference type="EMBL" id="CM056784">
    <property type="protein sequence ID" value="KAJ8724515.1"/>
    <property type="molecule type" value="Genomic_DNA"/>
</dbReference>
<comment type="caution">
    <text evidence="1">The sequence shown here is derived from an EMBL/GenBank/DDBJ whole genome shotgun (WGS) entry which is preliminary data.</text>
</comment>
<evidence type="ECO:0000313" key="2">
    <source>
        <dbReference type="Proteomes" id="UP001231649"/>
    </source>
</evidence>